<gene>
    <name evidence="1" type="ORF">GCG54_00009080</name>
</gene>
<comment type="caution">
    <text evidence="1">The sequence shown here is derived from an EMBL/GenBank/DDBJ whole genome shotgun (WGS) entry which is preliminary data.</text>
</comment>
<dbReference type="Proteomes" id="UP000613401">
    <property type="component" value="Unassembled WGS sequence"/>
</dbReference>
<dbReference type="InterPro" id="IPR035994">
    <property type="entry name" value="Nucleoside_phosphorylase_sf"/>
</dbReference>
<dbReference type="GO" id="GO:0009116">
    <property type="term" value="P:nucleoside metabolic process"/>
    <property type="evidence" value="ECO:0007669"/>
    <property type="project" value="InterPro"/>
</dbReference>
<evidence type="ECO:0000313" key="1">
    <source>
        <dbReference type="EMBL" id="KAF3797110.1"/>
    </source>
</evidence>
<keyword evidence="2" id="KW-1185">Reference proteome</keyword>
<dbReference type="PANTHER" id="PTHR46082:SF6">
    <property type="entry name" value="AAA+ ATPASE DOMAIN-CONTAINING PROTEIN-RELATED"/>
    <property type="match status" value="1"/>
</dbReference>
<reference evidence="1" key="2">
    <citation type="submission" date="2020-03" db="EMBL/GenBank/DDBJ databases">
        <authorList>
            <person name="Fu F.-F."/>
            <person name="Chen J."/>
        </authorList>
    </citation>
    <scope>NUCLEOTIDE SEQUENCE</scope>
    <source>
        <strain evidence="1">Lc1</strain>
    </source>
</reference>
<evidence type="ECO:0008006" key="3">
    <source>
        <dbReference type="Google" id="ProtNLM"/>
    </source>
</evidence>
<dbReference type="PANTHER" id="PTHR46082">
    <property type="entry name" value="ATP/GTP-BINDING PROTEIN-RELATED"/>
    <property type="match status" value="1"/>
</dbReference>
<protein>
    <recommendedName>
        <fullName evidence="3">Nucleoside phosphorylase domain-containing protein</fullName>
    </recommendedName>
</protein>
<sequence length="386" mass="42564">MEASRMPDQLQELVSELDRQAQECTRNDTGASGEAIEGLFTLQSQGVHYARALRELQSSIAADAVQAVFDTCLDDDDLDQEKMRSSSDTNSYTFGIIGRYFTVLVHMPGMGRTNGAIVATKCQASFPNIKLALVVGICGGVPFYGTEKKEIILGDVVISEGLYGYDIGRRFPDEFVVKNSADDVFARPSPEVRSILSKLKSRHNHRKLQLRTYEYLREIQRDPENRAHYPGAKEDQLFAGTYVHMHRSPGECNKCSDANTIAPRVCLEARSSTCGKLACDNAMLVSRSRLNVILDHPAEAQPMIHFGKVACGDQVMKSGNHRDAIGHESGAIAFEMEGAGIWDSFSCLVIKGVCDYADSHKHKKWQSYAAATAAACAKAFLQECYM</sequence>
<dbReference type="EMBL" id="WVTB01000117">
    <property type="protein sequence ID" value="KAF3797110.1"/>
    <property type="molecule type" value="Genomic_DNA"/>
</dbReference>
<dbReference type="Gene3D" id="3.40.50.1580">
    <property type="entry name" value="Nucleoside phosphorylase domain"/>
    <property type="match status" value="1"/>
</dbReference>
<organism evidence="1 2">
    <name type="scientific">Colletotrichum gloeosporioides</name>
    <name type="common">Anthracnose fungus</name>
    <name type="synonym">Glomerella cingulata</name>
    <dbReference type="NCBI Taxonomy" id="474922"/>
    <lineage>
        <taxon>Eukaryota</taxon>
        <taxon>Fungi</taxon>
        <taxon>Dikarya</taxon>
        <taxon>Ascomycota</taxon>
        <taxon>Pezizomycotina</taxon>
        <taxon>Sordariomycetes</taxon>
        <taxon>Hypocreomycetidae</taxon>
        <taxon>Glomerellales</taxon>
        <taxon>Glomerellaceae</taxon>
        <taxon>Colletotrichum</taxon>
        <taxon>Colletotrichum gloeosporioides species complex</taxon>
    </lineage>
</organism>
<accession>A0A8H8WNJ4</accession>
<dbReference type="GeneID" id="69016214"/>
<proteinExistence type="predicted"/>
<dbReference type="GO" id="GO:0003824">
    <property type="term" value="F:catalytic activity"/>
    <property type="evidence" value="ECO:0007669"/>
    <property type="project" value="InterPro"/>
</dbReference>
<dbReference type="RefSeq" id="XP_045256274.1">
    <property type="nucleotide sequence ID" value="XM_045409029.1"/>
</dbReference>
<reference evidence="1" key="1">
    <citation type="journal article" date="2020" name="Phytopathology">
        <title>Genome sequence and comparative analysis of Colletotrichum gloeosporioides isolated from Liriodendron leaves.</title>
        <authorList>
            <person name="Fu F.F."/>
            <person name="Hao Z."/>
            <person name="Wang P."/>
            <person name="Lu Y."/>
            <person name="Xue L.J."/>
            <person name="Wei G."/>
            <person name="Tian Y."/>
            <person name="Baishi H."/>
            <person name="Xu H."/>
            <person name="Shi J."/>
            <person name="Cheng T."/>
            <person name="Wang G."/>
            <person name="Yi Y."/>
            <person name="Chen J."/>
        </authorList>
    </citation>
    <scope>NUCLEOTIDE SEQUENCE</scope>
    <source>
        <strain evidence="1">Lc1</strain>
    </source>
</reference>
<dbReference type="AlphaFoldDB" id="A0A8H8WNJ4"/>
<dbReference type="SUPFAM" id="SSF53167">
    <property type="entry name" value="Purine and uridine phosphorylases"/>
    <property type="match status" value="1"/>
</dbReference>
<dbReference type="InterPro" id="IPR053137">
    <property type="entry name" value="NLR-like"/>
</dbReference>
<name>A0A8H8WNJ4_COLGL</name>
<evidence type="ECO:0000313" key="2">
    <source>
        <dbReference type="Proteomes" id="UP000613401"/>
    </source>
</evidence>